<dbReference type="PANTHER" id="PTHR34072">
    <property type="entry name" value="ENZYMATIC POLYPROTEIN-RELATED"/>
    <property type="match status" value="1"/>
</dbReference>
<sequence>MDASYIGLDAILAQKDENKKEFVVAYTSRTLNSPEKNYLATKIECLAAIWAMQYFCPYIYGKVLEFVMNHQALKWLLNNLQPTDRLACWIIIVAKYPYTIQYKKGITHNNMDALFQIPYRPL</sequence>
<dbReference type="InterPro" id="IPR043502">
    <property type="entry name" value="DNA/RNA_pol_sf"/>
</dbReference>
<comment type="caution">
    <text evidence="8">The sequence shown here is derived from an EMBL/GenBank/DDBJ whole genome shotgun (WGS) entry which is preliminary data.</text>
</comment>
<evidence type="ECO:0000256" key="1">
    <source>
        <dbReference type="ARBA" id="ARBA00022679"/>
    </source>
</evidence>
<evidence type="ECO:0000256" key="6">
    <source>
        <dbReference type="ARBA" id="ARBA00022918"/>
    </source>
</evidence>
<keyword evidence="6" id="KW-0695">RNA-directed DNA polymerase</keyword>
<dbReference type="InterPro" id="IPR041373">
    <property type="entry name" value="RT_RNaseH"/>
</dbReference>
<keyword evidence="4" id="KW-0255">Endonuclease</keyword>
<protein>
    <submittedName>
        <fullName evidence="8">42568_t:CDS:1</fullName>
    </submittedName>
</protein>
<evidence type="ECO:0000256" key="2">
    <source>
        <dbReference type="ARBA" id="ARBA00022695"/>
    </source>
</evidence>
<dbReference type="Pfam" id="PF17917">
    <property type="entry name" value="RT_RNaseH"/>
    <property type="match status" value="1"/>
</dbReference>
<evidence type="ECO:0000256" key="3">
    <source>
        <dbReference type="ARBA" id="ARBA00022722"/>
    </source>
</evidence>
<accession>A0ABN7WXX8</accession>
<keyword evidence="5" id="KW-0378">Hydrolase</keyword>
<keyword evidence="1" id="KW-0808">Transferase</keyword>
<evidence type="ECO:0000313" key="8">
    <source>
        <dbReference type="EMBL" id="CAG8842072.1"/>
    </source>
</evidence>
<name>A0ABN7WXX8_GIGMA</name>
<evidence type="ECO:0000256" key="4">
    <source>
        <dbReference type="ARBA" id="ARBA00022759"/>
    </source>
</evidence>
<gene>
    <name evidence="8" type="ORF">GMARGA_LOCUS35794</name>
</gene>
<dbReference type="CDD" id="cd09274">
    <property type="entry name" value="RNase_HI_RT_Ty3"/>
    <property type="match status" value="1"/>
</dbReference>
<keyword evidence="3" id="KW-0540">Nuclease</keyword>
<reference evidence="8 9" key="1">
    <citation type="submission" date="2021-06" db="EMBL/GenBank/DDBJ databases">
        <authorList>
            <person name="Kallberg Y."/>
            <person name="Tangrot J."/>
            <person name="Rosling A."/>
        </authorList>
    </citation>
    <scope>NUCLEOTIDE SEQUENCE [LARGE SCALE GENOMIC DNA]</scope>
    <source>
        <strain evidence="8 9">120-4 pot B 10/14</strain>
    </source>
</reference>
<evidence type="ECO:0000256" key="5">
    <source>
        <dbReference type="ARBA" id="ARBA00022801"/>
    </source>
</evidence>
<dbReference type="EMBL" id="CAJVQB010067831">
    <property type="protein sequence ID" value="CAG8842072.1"/>
    <property type="molecule type" value="Genomic_DNA"/>
</dbReference>
<dbReference type="SUPFAM" id="SSF56672">
    <property type="entry name" value="DNA/RNA polymerases"/>
    <property type="match status" value="1"/>
</dbReference>
<organism evidence="8 9">
    <name type="scientific">Gigaspora margarita</name>
    <dbReference type="NCBI Taxonomy" id="4874"/>
    <lineage>
        <taxon>Eukaryota</taxon>
        <taxon>Fungi</taxon>
        <taxon>Fungi incertae sedis</taxon>
        <taxon>Mucoromycota</taxon>
        <taxon>Glomeromycotina</taxon>
        <taxon>Glomeromycetes</taxon>
        <taxon>Diversisporales</taxon>
        <taxon>Gigasporaceae</taxon>
        <taxon>Gigaspora</taxon>
    </lineage>
</organism>
<dbReference type="Proteomes" id="UP000789901">
    <property type="component" value="Unassembled WGS sequence"/>
</dbReference>
<keyword evidence="9" id="KW-1185">Reference proteome</keyword>
<evidence type="ECO:0000259" key="7">
    <source>
        <dbReference type="Pfam" id="PF17917"/>
    </source>
</evidence>
<keyword evidence="2" id="KW-0548">Nucleotidyltransferase</keyword>
<evidence type="ECO:0000313" key="9">
    <source>
        <dbReference type="Proteomes" id="UP000789901"/>
    </source>
</evidence>
<feature type="domain" description="Reverse transcriptase RNase H-like" evidence="7">
    <location>
        <begin position="1"/>
        <end position="96"/>
    </location>
</feature>
<proteinExistence type="predicted"/>